<dbReference type="GO" id="GO:0016192">
    <property type="term" value="P:vesicle-mediated transport"/>
    <property type="evidence" value="ECO:0007669"/>
    <property type="project" value="UniProtKB-KW"/>
</dbReference>
<keyword evidence="5" id="KW-0256">Endoplasmic reticulum</keyword>
<comment type="similarity">
    <text evidence="2">Belongs to the ERD2 family.</text>
</comment>
<keyword evidence="7" id="KW-0653">Protein transport</keyword>
<dbReference type="EMBL" id="PKPP01012699">
    <property type="protein sequence ID" value="PWA41981.1"/>
    <property type="molecule type" value="Genomic_DNA"/>
</dbReference>
<sequence>MWPFCVHLEATAVLHRPSMMRVTKVIELAAAHYIFATGVARSFGCAHWVIQGRCYEVQRLRINEHIEPMRNHGTVETAAKLNHSNAYWVPHQCLSFCQPDAGPVRGPLTLDFQSGAIRHPTSVDVSQGDGCPNLVMDDVVDTQDFHHTNVTTEIEHNQQAQGFIQSVRLCVRQHTSKHSLEYENMENSSATAAPVSNGSVTHKRQAPSAQQNNQRERRKARGGAHNVSRYVMPRNLQPTLGNSSGLSGEGLTYSHNEYGNLASFIRINDFE</sequence>
<evidence type="ECO:0000256" key="8">
    <source>
        <dbReference type="ARBA" id="ARBA00022989"/>
    </source>
</evidence>
<organism evidence="12 13">
    <name type="scientific">Artemisia annua</name>
    <name type="common">Sweet wormwood</name>
    <dbReference type="NCBI Taxonomy" id="35608"/>
    <lineage>
        <taxon>Eukaryota</taxon>
        <taxon>Viridiplantae</taxon>
        <taxon>Streptophyta</taxon>
        <taxon>Embryophyta</taxon>
        <taxon>Tracheophyta</taxon>
        <taxon>Spermatophyta</taxon>
        <taxon>Magnoliopsida</taxon>
        <taxon>eudicotyledons</taxon>
        <taxon>Gunneridae</taxon>
        <taxon>Pentapetalae</taxon>
        <taxon>asterids</taxon>
        <taxon>campanulids</taxon>
        <taxon>Asterales</taxon>
        <taxon>Asteraceae</taxon>
        <taxon>Asteroideae</taxon>
        <taxon>Anthemideae</taxon>
        <taxon>Artemisiinae</taxon>
        <taxon>Artemisia</taxon>
    </lineage>
</organism>
<dbReference type="GO" id="GO:0005789">
    <property type="term" value="C:endoplasmic reticulum membrane"/>
    <property type="evidence" value="ECO:0007669"/>
    <property type="project" value="UniProtKB-SubCell"/>
</dbReference>
<dbReference type="STRING" id="35608.A0A2U1KYZ5"/>
<dbReference type="InterPro" id="IPR000133">
    <property type="entry name" value="ER_ret_rcpt"/>
</dbReference>
<gene>
    <name evidence="12" type="ORF">CTI12_AA549020</name>
</gene>
<keyword evidence="6" id="KW-0931">ER-Golgi transport</keyword>
<dbReference type="Proteomes" id="UP000245207">
    <property type="component" value="Unassembled WGS sequence"/>
</dbReference>
<feature type="region of interest" description="Disordered" evidence="11">
    <location>
        <begin position="182"/>
        <end position="243"/>
    </location>
</feature>
<keyword evidence="4" id="KW-0812">Transmembrane</keyword>
<protein>
    <submittedName>
        <fullName evidence="12">ER lumen protein retaining receptor</fullName>
    </submittedName>
</protein>
<evidence type="ECO:0000256" key="11">
    <source>
        <dbReference type="SAM" id="MobiDB-lite"/>
    </source>
</evidence>
<feature type="compositionally biased region" description="Polar residues" evidence="11">
    <location>
        <begin position="185"/>
        <end position="200"/>
    </location>
</feature>
<keyword evidence="3" id="KW-0813">Transport</keyword>
<keyword evidence="9" id="KW-0472">Membrane</keyword>
<keyword evidence="8" id="KW-1133">Transmembrane helix</keyword>
<evidence type="ECO:0000256" key="10">
    <source>
        <dbReference type="ARBA" id="ARBA00023170"/>
    </source>
</evidence>
<evidence type="ECO:0000256" key="1">
    <source>
        <dbReference type="ARBA" id="ARBA00004477"/>
    </source>
</evidence>
<dbReference type="GO" id="GO:0046923">
    <property type="term" value="F:ER retention sequence binding"/>
    <property type="evidence" value="ECO:0007669"/>
    <property type="project" value="InterPro"/>
</dbReference>
<evidence type="ECO:0000256" key="9">
    <source>
        <dbReference type="ARBA" id="ARBA00023136"/>
    </source>
</evidence>
<dbReference type="OrthoDB" id="7694678at2759"/>
<dbReference type="GO" id="GO:0015031">
    <property type="term" value="P:protein transport"/>
    <property type="evidence" value="ECO:0007669"/>
    <property type="project" value="UniProtKB-KW"/>
</dbReference>
<dbReference type="Pfam" id="PF00810">
    <property type="entry name" value="ER_lumen_recept"/>
    <property type="match status" value="1"/>
</dbReference>
<evidence type="ECO:0000313" key="12">
    <source>
        <dbReference type="EMBL" id="PWA41981.1"/>
    </source>
</evidence>
<evidence type="ECO:0000256" key="4">
    <source>
        <dbReference type="ARBA" id="ARBA00022692"/>
    </source>
</evidence>
<comment type="subcellular location">
    <subcellularLocation>
        <location evidence="1">Endoplasmic reticulum membrane</location>
        <topology evidence="1">Multi-pass membrane protein</topology>
    </subcellularLocation>
</comment>
<evidence type="ECO:0000256" key="6">
    <source>
        <dbReference type="ARBA" id="ARBA00022892"/>
    </source>
</evidence>
<keyword evidence="13" id="KW-1185">Reference proteome</keyword>
<evidence type="ECO:0000256" key="3">
    <source>
        <dbReference type="ARBA" id="ARBA00022448"/>
    </source>
</evidence>
<dbReference type="GO" id="GO:0006621">
    <property type="term" value="P:protein retention in ER lumen"/>
    <property type="evidence" value="ECO:0007669"/>
    <property type="project" value="InterPro"/>
</dbReference>
<accession>A0A2U1KYZ5</accession>
<proteinExistence type="inferred from homology"/>
<name>A0A2U1KYZ5_ARTAN</name>
<dbReference type="AlphaFoldDB" id="A0A2U1KYZ5"/>
<evidence type="ECO:0000256" key="2">
    <source>
        <dbReference type="ARBA" id="ARBA00010120"/>
    </source>
</evidence>
<reference evidence="12 13" key="1">
    <citation type="journal article" date="2018" name="Mol. Plant">
        <title>The genome of Artemisia annua provides insight into the evolution of Asteraceae family and artemisinin biosynthesis.</title>
        <authorList>
            <person name="Shen Q."/>
            <person name="Zhang L."/>
            <person name="Liao Z."/>
            <person name="Wang S."/>
            <person name="Yan T."/>
            <person name="Shi P."/>
            <person name="Liu M."/>
            <person name="Fu X."/>
            <person name="Pan Q."/>
            <person name="Wang Y."/>
            <person name="Lv Z."/>
            <person name="Lu X."/>
            <person name="Zhang F."/>
            <person name="Jiang W."/>
            <person name="Ma Y."/>
            <person name="Chen M."/>
            <person name="Hao X."/>
            <person name="Li L."/>
            <person name="Tang Y."/>
            <person name="Lv G."/>
            <person name="Zhou Y."/>
            <person name="Sun X."/>
            <person name="Brodelius P.E."/>
            <person name="Rose J.K.C."/>
            <person name="Tang K."/>
        </authorList>
    </citation>
    <scope>NUCLEOTIDE SEQUENCE [LARGE SCALE GENOMIC DNA]</scope>
    <source>
        <strain evidence="13">cv. Huhao1</strain>
        <tissue evidence="12">Leaf</tissue>
    </source>
</reference>
<evidence type="ECO:0000313" key="13">
    <source>
        <dbReference type="Proteomes" id="UP000245207"/>
    </source>
</evidence>
<evidence type="ECO:0000256" key="5">
    <source>
        <dbReference type="ARBA" id="ARBA00022824"/>
    </source>
</evidence>
<comment type="caution">
    <text evidence="12">The sequence shown here is derived from an EMBL/GenBank/DDBJ whole genome shotgun (WGS) entry which is preliminary data.</text>
</comment>
<evidence type="ECO:0000256" key="7">
    <source>
        <dbReference type="ARBA" id="ARBA00022927"/>
    </source>
</evidence>
<keyword evidence="10 12" id="KW-0675">Receptor</keyword>